<name>A0AAE0CI78_9CHLO</name>
<feature type="region of interest" description="Disordered" evidence="1">
    <location>
        <begin position="243"/>
        <end position="267"/>
    </location>
</feature>
<keyword evidence="2" id="KW-0812">Transmembrane</keyword>
<comment type="caution">
    <text evidence="3">The sequence shown here is derived from an EMBL/GenBank/DDBJ whole genome shotgun (WGS) entry which is preliminary data.</text>
</comment>
<dbReference type="AlphaFoldDB" id="A0AAE0CI78"/>
<keyword evidence="2" id="KW-1133">Transmembrane helix</keyword>
<evidence type="ECO:0000313" key="3">
    <source>
        <dbReference type="EMBL" id="KAK3254615.1"/>
    </source>
</evidence>
<feature type="compositionally biased region" description="Low complexity" evidence="1">
    <location>
        <begin position="247"/>
        <end position="258"/>
    </location>
</feature>
<feature type="region of interest" description="Disordered" evidence="1">
    <location>
        <begin position="1"/>
        <end position="24"/>
    </location>
</feature>
<evidence type="ECO:0000313" key="4">
    <source>
        <dbReference type="Proteomes" id="UP001190700"/>
    </source>
</evidence>
<keyword evidence="2" id="KW-0472">Membrane</keyword>
<evidence type="ECO:0000256" key="1">
    <source>
        <dbReference type="SAM" id="MobiDB-lite"/>
    </source>
</evidence>
<feature type="non-terminal residue" evidence="3">
    <location>
        <position position="267"/>
    </location>
</feature>
<proteinExistence type="predicted"/>
<reference evidence="3 4" key="1">
    <citation type="journal article" date="2015" name="Genome Biol. Evol.">
        <title>Comparative Genomics of a Bacterivorous Green Alga Reveals Evolutionary Causalities and Consequences of Phago-Mixotrophic Mode of Nutrition.</title>
        <authorList>
            <person name="Burns J.A."/>
            <person name="Paasch A."/>
            <person name="Narechania A."/>
            <person name="Kim E."/>
        </authorList>
    </citation>
    <scope>NUCLEOTIDE SEQUENCE [LARGE SCALE GENOMIC DNA]</scope>
    <source>
        <strain evidence="3 4">PLY_AMNH</strain>
    </source>
</reference>
<keyword evidence="4" id="KW-1185">Reference proteome</keyword>
<feature type="compositionally biased region" description="Basic and acidic residues" evidence="1">
    <location>
        <begin position="10"/>
        <end position="22"/>
    </location>
</feature>
<gene>
    <name evidence="3" type="ORF">CYMTET_36175</name>
</gene>
<protein>
    <submittedName>
        <fullName evidence="3">Uncharacterized protein</fullName>
    </submittedName>
</protein>
<organism evidence="3 4">
    <name type="scientific">Cymbomonas tetramitiformis</name>
    <dbReference type="NCBI Taxonomy" id="36881"/>
    <lineage>
        <taxon>Eukaryota</taxon>
        <taxon>Viridiplantae</taxon>
        <taxon>Chlorophyta</taxon>
        <taxon>Pyramimonadophyceae</taxon>
        <taxon>Pyramimonadales</taxon>
        <taxon>Pyramimonadaceae</taxon>
        <taxon>Cymbomonas</taxon>
    </lineage>
</organism>
<sequence length="267" mass="29265">MLSQDDEEELLGRSEMAADHRAPSKTSVMVSEHMNKTLSVVVMLCVLLLPNMQAATAHNSGKAFLSSFHTYVSGDAAMTTPAQEQIDNFFTFYREGPEGVHALSLKIQNTTWWSNRTEPQRSWNKELLEYKTAGSHVVVSAEFDLTAARKEEAQWSLVMITCVVLMLLVSSAVLNAVVIETVIIPLERMFHLIAASAEHLIDKDEAAESMNTVGDEAQVRRAQPPDPFGMTWHACCSRRSAGSPCTASPGSPPRRSAPVTASYGRAV</sequence>
<dbReference type="Proteomes" id="UP001190700">
    <property type="component" value="Unassembled WGS sequence"/>
</dbReference>
<accession>A0AAE0CI78</accession>
<dbReference type="EMBL" id="LGRX02023367">
    <property type="protein sequence ID" value="KAK3254615.1"/>
    <property type="molecule type" value="Genomic_DNA"/>
</dbReference>
<evidence type="ECO:0000256" key="2">
    <source>
        <dbReference type="SAM" id="Phobius"/>
    </source>
</evidence>
<feature type="transmembrane region" description="Helical" evidence="2">
    <location>
        <begin position="155"/>
        <end position="179"/>
    </location>
</feature>